<keyword evidence="5" id="KW-0812">Transmembrane</keyword>
<evidence type="ECO:0000313" key="7">
    <source>
        <dbReference type="EMBL" id="KAK8587812.1"/>
    </source>
</evidence>
<organism evidence="7 8">
    <name type="scientific">Hibiscus sabdariffa</name>
    <name type="common">roselle</name>
    <dbReference type="NCBI Taxonomy" id="183260"/>
    <lineage>
        <taxon>Eukaryota</taxon>
        <taxon>Viridiplantae</taxon>
        <taxon>Streptophyta</taxon>
        <taxon>Embryophyta</taxon>
        <taxon>Tracheophyta</taxon>
        <taxon>Spermatophyta</taxon>
        <taxon>Magnoliopsida</taxon>
        <taxon>eudicotyledons</taxon>
        <taxon>Gunneridae</taxon>
        <taxon>Pentapetalae</taxon>
        <taxon>rosids</taxon>
        <taxon>malvids</taxon>
        <taxon>Malvales</taxon>
        <taxon>Malvaceae</taxon>
        <taxon>Malvoideae</taxon>
        <taxon>Hibiscus</taxon>
    </lineage>
</organism>
<dbReference type="CDD" id="cd01814">
    <property type="entry name" value="Ubl_MUBs_plant"/>
    <property type="match status" value="1"/>
</dbReference>
<dbReference type="InterPro" id="IPR000626">
    <property type="entry name" value="Ubiquitin-like_dom"/>
</dbReference>
<keyword evidence="5" id="KW-0961">Cell wall biogenesis/degradation</keyword>
<dbReference type="Pfam" id="PF01501">
    <property type="entry name" value="Glyco_transf_8"/>
    <property type="match status" value="1"/>
</dbReference>
<dbReference type="InterPro" id="IPR029071">
    <property type="entry name" value="Ubiquitin-like_domsf"/>
</dbReference>
<proteinExistence type="inferred from homology"/>
<dbReference type="InterPro" id="IPR039540">
    <property type="entry name" value="UBL3-like_ubiquitin_dom"/>
</dbReference>
<accession>A0ABR2FUD8</accession>
<keyword evidence="5" id="KW-1133">Transmembrane helix</keyword>
<gene>
    <name evidence="7" type="ORF">V6N12_022287</name>
</gene>
<dbReference type="PANTHER" id="PTHR32116">
    <property type="entry name" value="GALACTURONOSYLTRANSFERASE 4-RELATED"/>
    <property type="match status" value="1"/>
</dbReference>
<comment type="pathway">
    <text evidence="1 5">Glycan metabolism; pectin biosynthesis.</text>
</comment>
<evidence type="ECO:0000313" key="8">
    <source>
        <dbReference type="Proteomes" id="UP001472677"/>
    </source>
</evidence>
<dbReference type="SUPFAM" id="SSF53448">
    <property type="entry name" value="Nucleotide-diphospho-sugar transferases"/>
    <property type="match status" value="1"/>
</dbReference>
<dbReference type="Gene3D" id="3.10.20.90">
    <property type="entry name" value="Phosphatidylinositol 3-kinase Catalytic Subunit, Chain A, domain 1"/>
    <property type="match status" value="1"/>
</dbReference>
<feature type="transmembrane region" description="Helical" evidence="5">
    <location>
        <begin position="37"/>
        <end position="61"/>
    </location>
</feature>
<keyword evidence="5" id="KW-0333">Golgi apparatus</keyword>
<dbReference type="PROSITE" id="PS50053">
    <property type="entry name" value="UBIQUITIN_2"/>
    <property type="match status" value="1"/>
</dbReference>
<evidence type="ECO:0000256" key="1">
    <source>
        <dbReference type="ARBA" id="ARBA00004877"/>
    </source>
</evidence>
<evidence type="ECO:0000256" key="4">
    <source>
        <dbReference type="ARBA" id="ARBA00022679"/>
    </source>
</evidence>
<dbReference type="EC" id="2.4.1.-" evidence="5"/>
<dbReference type="InterPro" id="IPR029993">
    <property type="entry name" value="GAUT"/>
</dbReference>
<dbReference type="SUPFAM" id="SSF54236">
    <property type="entry name" value="Ubiquitin-like"/>
    <property type="match status" value="1"/>
</dbReference>
<comment type="similarity">
    <text evidence="2 5">Belongs to the glycosyltransferase 8 family.</text>
</comment>
<dbReference type="Gene3D" id="3.90.550.10">
    <property type="entry name" value="Spore Coat Polysaccharide Biosynthesis Protein SpsA, Chain A"/>
    <property type="match status" value="1"/>
</dbReference>
<keyword evidence="5" id="KW-0472">Membrane</keyword>
<evidence type="ECO:0000259" key="6">
    <source>
        <dbReference type="PROSITE" id="PS50053"/>
    </source>
</evidence>
<feature type="domain" description="Ubiquitin-like" evidence="6">
    <location>
        <begin position="569"/>
        <end position="635"/>
    </location>
</feature>
<comment type="caution">
    <text evidence="7">The sequence shown here is derived from an EMBL/GenBank/DDBJ whole genome shotgun (WGS) entry which is preliminary data.</text>
</comment>
<evidence type="ECO:0000256" key="5">
    <source>
        <dbReference type="RuleBase" id="RU362027"/>
    </source>
</evidence>
<comment type="subcellular location">
    <subcellularLocation>
        <location evidence="5">Golgi apparatus membrane</location>
        <topology evidence="5">Single-pass type II membrane protein</topology>
    </subcellularLocation>
</comment>
<name>A0ABR2FUD8_9ROSI</name>
<dbReference type="InterPro" id="IPR029044">
    <property type="entry name" value="Nucleotide-diphossugar_trans"/>
</dbReference>
<reference evidence="7 8" key="1">
    <citation type="journal article" date="2024" name="G3 (Bethesda)">
        <title>Genome assembly of Hibiscus sabdariffa L. provides insights into metabolisms of medicinal natural products.</title>
        <authorList>
            <person name="Kim T."/>
        </authorList>
    </citation>
    <scope>NUCLEOTIDE SEQUENCE [LARGE SCALE GENOMIC DNA]</scope>
    <source>
        <strain evidence="7">TK-2024</strain>
        <tissue evidence="7">Old leaves</tissue>
    </source>
</reference>
<keyword evidence="3 5" id="KW-0328">Glycosyltransferase</keyword>
<keyword evidence="8" id="KW-1185">Reference proteome</keyword>
<dbReference type="CDD" id="cd06429">
    <property type="entry name" value="GT8_like_1"/>
    <property type="match status" value="1"/>
</dbReference>
<evidence type="ECO:0000256" key="2">
    <source>
        <dbReference type="ARBA" id="ARBA00006351"/>
    </source>
</evidence>
<protein>
    <recommendedName>
        <fullName evidence="5">Hexosyltransferase</fullName>
        <ecNumber evidence="5">2.4.1.-</ecNumber>
    </recommendedName>
</protein>
<dbReference type="Pfam" id="PF13881">
    <property type="entry name" value="Rad60-SLD_2"/>
    <property type="match status" value="1"/>
</dbReference>
<dbReference type="InterPro" id="IPR002495">
    <property type="entry name" value="Glyco_trans_8"/>
</dbReference>
<sequence length="688" mass="78275">MQLHISPSMRSINISSNHGFTGLMKIKVATRHFSYRTLFHTILILAFLLPFLFILTALVTLEGANKCSSFDCLGRRFGPSFLGRVDDSGKLVKDFYKVLNQVMTEEIPDGLKLPNSFSQLVSELKNNQYDAKTFAFSLRAMMEKLEREIRESKFSELTNRHFAASSIPKGLYCLSLRLTDEYSSNAYARRQLPPPELLHVLSNKSHRHFVLSTDNILAASVVVTSAVQSSLEPEKVVFHVITDKKTYAGMHSWFALNPAAPIIVEVKGVHQFDWLTRENVPVLKAIENHHGIRNYYHGDHIAGVNLSGTTRAFASKLQARSPKYISLLNHLRIYLPELFPDLDKVVFLDDDVVIQHDLSPLWEIDLQGKVNGAIETCKGEDEWVMSKHFKNYFNFSHPLIAKHLDPDECAWAYGMNIFDLRAWRKTNIRETYNFWLKENLKSNLTMWKLGSLPPALIAYRGHVHPIDLSWHMLGLGYQNQTNIENVKRAAVIHYNGQAKPWLEIGFEHLRPFWTNQRKPTQISFGINLGIERRCRCYYSNSELVECHLLVSLQHSRLRFLEMAGVQNQLEIKFRLTDGSDIGPKTFPAATSIATLKESVLAQWPKEKENGPRTVKDVKLISAGKILENNRTLGECQSPLYDVPGGLTTMHVVVQPPSEKEKKAANQAQQKKSCQGDDIIFRLGLVEPA</sequence>
<keyword evidence="4" id="KW-0808">Transferase</keyword>
<dbReference type="EMBL" id="JBBPBM010000004">
    <property type="protein sequence ID" value="KAK8587812.1"/>
    <property type="molecule type" value="Genomic_DNA"/>
</dbReference>
<dbReference type="PANTHER" id="PTHR32116:SF27">
    <property type="entry name" value="GALACTURONOSYLTRANSFERASE 13-RELATED"/>
    <property type="match status" value="1"/>
</dbReference>
<dbReference type="Proteomes" id="UP001472677">
    <property type="component" value="Unassembled WGS sequence"/>
</dbReference>
<evidence type="ECO:0000256" key="3">
    <source>
        <dbReference type="ARBA" id="ARBA00022676"/>
    </source>
</evidence>